<dbReference type="SUPFAM" id="SSF51126">
    <property type="entry name" value="Pectin lyase-like"/>
    <property type="match status" value="1"/>
</dbReference>
<evidence type="ECO:0000259" key="1">
    <source>
        <dbReference type="Pfam" id="PF21258"/>
    </source>
</evidence>
<feature type="non-terminal residue" evidence="2">
    <location>
        <position position="325"/>
    </location>
</feature>
<comment type="caution">
    <text evidence="2">The sequence shown here is derived from an EMBL/GenBank/DDBJ whole genome shotgun (WGS) entry which is preliminary data.</text>
</comment>
<proteinExistence type="predicted"/>
<dbReference type="Gene3D" id="2.60.40.1180">
    <property type="entry name" value="Golgi alpha-mannosidase II"/>
    <property type="match status" value="1"/>
</dbReference>
<dbReference type="InterPro" id="IPR011050">
    <property type="entry name" value="Pectin_lyase_fold/virulence"/>
</dbReference>
<dbReference type="InterPro" id="IPR049169">
    <property type="entry name" value="Glyco_hydro_120_ins"/>
</dbReference>
<dbReference type="Gene3D" id="2.160.20.10">
    <property type="entry name" value="Single-stranded right-handed beta-helix, Pectin lyase-like"/>
    <property type="match status" value="1"/>
</dbReference>
<organism evidence="2 3">
    <name type="scientific">Phoenicibacter congonensis</name>
    <dbReference type="NCBI Taxonomy" id="1944646"/>
    <lineage>
        <taxon>Bacteria</taxon>
        <taxon>Bacillati</taxon>
        <taxon>Actinomycetota</taxon>
        <taxon>Coriobacteriia</taxon>
        <taxon>Eggerthellales</taxon>
        <taxon>Eggerthellaceae</taxon>
        <taxon>Phoenicibacter</taxon>
    </lineage>
</organism>
<sequence>MKIYVDIKAGRDGNGTKEMPYRWIGEAAKAAMPGDEVLVAPGTYREYVEPVHAGTEEARITYRSTEPLGAEITGAEEVKDWKPYKGNVWVTRVNNTVFGSYNPYTTYVFGDWYFAKRDKHTGCVWLNDQALYEATSLEVCEAGEVYECSWNPEASKLKWYSEQDEETNETVIYANFQGADPTKENVEITVRRECFLPQQNGIDYITVSGFNINKAATTWAPPAAYQDGMIGPHWSRGWIIEDCEIWGSKCAGISVGKYYDPENDHFFTRHHVKSPTQMERDAVCRGQYHGWLKEKVGSHIIRRNNIHHCEQGGIIGRQGGVFSII</sequence>
<dbReference type="EMBL" id="JAUMVS010000351">
    <property type="protein sequence ID" value="MDO4842876.1"/>
    <property type="molecule type" value="Genomic_DNA"/>
</dbReference>
<evidence type="ECO:0000313" key="2">
    <source>
        <dbReference type="EMBL" id="MDO4842876.1"/>
    </source>
</evidence>
<evidence type="ECO:0000313" key="3">
    <source>
        <dbReference type="Proteomes" id="UP001168575"/>
    </source>
</evidence>
<dbReference type="InterPro" id="IPR013780">
    <property type="entry name" value="Glyco_hydro_b"/>
</dbReference>
<protein>
    <recommendedName>
        <fullName evidence="1">Glycoside hydrolase 120 insertion domain-containing protein</fullName>
    </recommendedName>
</protein>
<reference evidence="2" key="1">
    <citation type="submission" date="2023-07" db="EMBL/GenBank/DDBJ databases">
        <title>Between Cages and Wild: Unraveling the Impact of Captivity on Animal Microbiomes and Antimicrobial Resistance.</title>
        <authorList>
            <person name="Schmartz G.P."/>
            <person name="Rehner J."/>
            <person name="Schuff M.J."/>
            <person name="Becker S.L."/>
            <person name="Kravczyk M."/>
            <person name="Gurevich A."/>
            <person name="Francke R."/>
            <person name="Mueller R."/>
            <person name="Keller V."/>
            <person name="Keller A."/>
        </authorList>
    </citation>
    <scope>NUCLEOTIDE SEQUENCE</scope>
    <source>
        <strain evidence="2">S12M_St_49</strain>
    </source>
</reference>
<dbReference type="Pfam" id="PF21258">
    <property type="entry name" value="Glyco_hydro_120_ins"/>
    <property type="match status" value="1"/>
</dbReference>
<dbReference type="Proteomes" id="UP001168575">
    <property type="component" value="Unassembled WGS sequence"/>
</dbReference>
<name>A0AA43UAR7_9ACTN</name>
<keyword evidence="3" id="KW-1185">Reference proteome</keyword>
<accession>A0AA43UAR7</accession>
<dbReference type="AlphaFoldDB" id="A0AA43UAR7"/>
<dbReference type="InterPro" id="IPR012334">
    <property type="entry name" value="Pectin_lyas_fold"/>
</dbReference>
<gene>
    <name evidence="2" type="ORF">Q3982_09395</name>
</gene>
<feature type="domain" description="Glycoside hydrolase 120 insertion" evidence="1">
    <location>
        <begin position="78"/>
        <end position="188"/>
    </location>
</feature>